<accession>A0ABT9YIQ2</accession>
<evidence type="ECO:0000313" key="3">
    <source>
        <dbReference type="Proteomes" id="UP001225034"/>
    </source>
</evidence>
<keyword evidence="1" id="KW-1133">Transmembrane helix</keyword>
<evidence type="ECO:0000256" key="1">
    <source>
        <dbReference type="SAM" id="Phobius"/>
    </source>
</evidence>
<comment type="caution">
    <text evidence="2">The sequence shown here is derived from an EMBL/GenBank/DDBJ whole genome shotgun (WGS) entry which is preliminary data.</text>
</comment>
<gene>
    <name evidence="2" type="ORF">J2S05_002207</name>
</gene>
<dbReference type="RefSeq" id="WP_306982704.1">
    <property type="nucleotide sequence ID" value="NZ_JAUSUA010000003.1"/>
</dbReference>
<sequence>MRNKFLVDMIKILSFVAVFLVFFAIAANLLDLIMNRQLTIILSLLAFFVVIISSLLISRKISEWLEHKLRK</sequence>
<keyword evidence="1" id="KW-0472">Membrane</keyword>
<evidence type="ECO:0000313" key="2">
    <source>
        <dbReference type="EMBL" id="MDQ0207406.1"/>
    </source>
</evidence>
<proteinExistence type="predicted"/>
<keyword evidence="3" id="KW-1185">Reference proteome</keyword>
<dbReference type="GO" id="GO:0006508">
    <property type="term" value="P:proteolysis"/>
    <property type="evidence" value="ECO:0007669"/>
    <property type="project" value="UniProtKB-KW"/>
</dbReference>
<reference evidence="2 3" key="1">
    <citation type="submission" date="2023-07" db="EMBL/GenBank/DDBJ databases">
        <title>Genomic Encyclopedia of Type Strains, Phase IV (KMG-IV): sequencing the most valuable type-strain genomes for metagenomic binning, comparative biology and taxonomic classification.</title>
        <authorList>
            <person name="Goeker M."/>
        </authorList>
    </citation>
    <scope>NUCLEOTIDE SEQUENCE [LARGE SCALE GENOMIC DNA]</scope>
    <source>
        <strain evidence="2 3">DSM 19154</strain>
    </source>
</reference>
<dbReference type="GO" id="GO:0008233">
    <property type="term" value="F:peptidase activity"/>
    <property type="evidence" value="ECO:0007669"/>
    <property type="project" value="UniProtKB-KW"/>
</dbReference>
<feature type="transmembrane region" description="Helical" evidence="1">
    <location>
        <begin position="12"/>
        <end position="34"/>
    </location>
</feature>
<dbReference type="Proteomes" id="UP001225034">
    <property type="component" value="Unassembled WGS sequence"/>
</dbReference>
<keyword evidence="2" id="KW-0378">Hydrolase</keyword>
<protein>
    <submittedName>
        <fullName evidence="2">Zn-dependent protease with chaperone function</fullName>
    </submittedName>
</protein>
<keyword evidence="1" id="KW-0812">Transmembrane</keyword>
<feature type="transmembrane region" description="Helical" evidence="1">
    <location>
        <begin position="40"/>
        <end position="58"/>
    </location>
</feature>
<dbReference type="EMBL" id="JAUSUA010000003">
    <property type="protein sequence ID" value="MDQ0207406.1"/>
    <property type="molecule type" value="Genomic_DNA"/>
</dbReference>
<keyword evidence="2" id="KW-0645">Protease</keyword>
<name>A0ABT9YIQ2_9BACI</name>
<organism evidence="2 3">
    <name type="scientific">Alkalicoccobacillus murimartini</name>
    <dbReference type="NCBI Taxonomy" id="171685"/>
    <lineage>
        <taxon>Bacteria</taxon>
        <taxon>Bacillati</taxon>
        <taxon>Bacillota</taxon>
        <taxon>Bacilli</taxon>
        <taxon>Bacillales</taxon>
        <taxon>Bacillaceae</taxon>
        <taxon>Alkalicoccobacillus</taxon>
    </lineage>
</organism>